<protein>
    <submittedName>
        <fullName evidence="3">Uncharacterized protein</fullName>
    </submittedName>
</protein>
<dbReference type="GO" id="GO:0003723">
    <property type="term" value="F:RNA binding"/>
    <property type="evidence" value="ECO:0007669"/>
    <property type="project" value="InterPro"/>
</dbReference>
<evidence type="ECO:0000256" key="1">
    <source>
        <dbReference type="ARBA" id="ARBA00007469"/>
    </source>
</evidence>
<dbReference type="SUPFAM" id="SSF55895">
    <property type="entry name" value="Ribonuclease Rh-like"/>
    <property type="match status" value="1"/>
</dbReference>
<dbReference type="VEuPathDB" id="VectorBase:LDEU013768"/>
<organism evidence="3 4">
    <name type="scientific">Leptotrombidium deliense</name>
    <dbReference type="NCBI Taxonomy" id="299467"/>
    <lineage>
        <taxon>Eukaryota</taxon>
        <taxon>Metazoa</taxon>
        <taxon>Ecdysozoa</taxon>
        <taxon>Arthropoda</taxon>
        <taxon>Chelicerata</taxon>
        <taxon>Arachnida</taxon>
        <taxon>Acari</taxon>
        <taxon>Acariformes</taxon>
        <taxon>Trombidiformes</taxon>
        <taxon>Prostigmata</taxon>
        <taxon>Anystina</taxon>
        <taxon>Parasitengona</taxon>
        <taxon>Trombiculoidea</taxon>
        <taxon>Trombiculidae</taxon>
        <taxon>Leptotrombidium</taxon>
    </lineage>
</organism>
<sequence>MHDRYHHIEAFQEQVYKESIRYTAFKEDFSRAWFNPKNSDIFDLLKRKFETVGLLMYDIKHQFVKPLDYFNYATYLYDQLKASEWLTDVPVNERLYTREFRQNLSEKFGTSRLSLTCVADDTTKLHYLNEIRVCYSRINLTAIPCPINVKFARDKEYTGPKQFDCLQSFNIFQ</sequence>
<dbReference type="Proteomes" id="UP000288716">
    <property type="component" value="Unassembled WGS sequence"/>
</dbReference>
<evidence type="ECO:0000256" key="2">
    <source>
        <dbReference type="RuleBase" id="RU004328"/>
    </source>
</evidence>
<comment type="similarity">
    <text evidence="1 2">Belongs to the RNase T2 family.</text>
</comment>
<proteinExistence type="inferred from homology"/>
<dbReference type="Pfam" id="PF00445">
    <property type="entry name" value="Ribonuclease_T2"/>
    <property type="match status" value="1"/>
</dbReference>
<keyword evidence="4" id="KW-1185">Reference proteome</keyword>
<evidence type="ECO:0000313" key="3">
    <source>
        <dbReference type="EMBL" id="RWS18272.1"/>
    </source>
</evidence>
<gene>
    <name evidence="3" type="ORF">B4U80_14647</name>
</gene>
<comment type="caution">
    <text evidence="3">The sequence shown here is derived from an EMBL/GenBank/DDBJ whole genome shotgun (WGS) entry which is preliminary data.</text>
</comment>
<dbReference type="AlphaFoldDB" id="A0A443RSM5"/>
<accession>A0A443RSM5</accession>
<evidence type="ECO:0000313" key="4">
    <source>
        <dbReference type="Proteomes" id="UP000288716"/>
    </source>
</evidence>
<dbReference type="InterPro" id="IPR001568">
    <property type="entry name" value="RNase_T2-like"/>
</dbReference>
<reference evidence="3 4" key="1">
    <citation type="journal article" date="2018" name="Gigascience">
        <title>Genomes of trombidid mites reveal novel predicted allergens and laterally-transferred genes associated with secondary metabolism.</title>
        <authorList>
            <person name="Dong X."/>
            <person name="Chaisiri K."/>
            <person name="Xia D."/>
            <person name="Armstrong S.D."/>
            <person name="Fang Y."/>
            <person name="Donnelly M.J."/>
            <person name="Kadowaki T."/>
            <person name="McGarry J.W."/>
            <person name="Darby A.C."/>
            <person name="Makepeace B.L."/>
        </authorList>
    </citation>
    <scope>NUCLEOTIDE SEQUENCE [LARGE SCALE GENOMIC DNA]</scope>
    <source>
        <strain evidence="3">UoL-UT</strain>
    </source>
</reference>
<dbReference type="Gene3D" id="3.90.730.10">
    <property type="entry name" value="Ribonuclease T2-like"/>
    <property type="match status" value="1"/>
</dbReference>
<dbReference type="GO" id="GO:0033897">
    <property type="term" value="F:ribonuclease T2 activity"/>
    <property type="evidence" value="ECO:0007669"/>
    <property type="project" value="InterPro"/>
</dbReference>
<dbReference type="InterPro" id="IPR036430">
    <property type="entry name" value="RNase_T2-like_sf"/>
</dbReference>
<dbReference type="EMBL" id="NCKV01042592">
    <property type="protein sequence ID" value="RWS18272.1"/>
    <property type="molecule type" value="Genomic_DNA"/>
</dbReference>
<name>A0A443RSM5_9ACAR</name>